<dbReference type="PROSITE" id="PS00070">
    <property type="entry name" value="ALDEHYDE_DEHYDR_CYS"/>
    <property type="match status" value="1"/>
</dbReference>
<dbReference type="Pfam" id="PF00171">
    <property type="entry name" value="Aldedh"/>
    <property type="match status" value="1"/>
</dbReference>
<organism evidence="6">
    <name type="scientific">Arthrobacter sp. K5</name>
    <dbReference type="NCBI Taxonomy" id="2839623"/>
    <lineage>
        <taxon>Bacteria</taxon>
        <taxon>Bacillati</taxon>
        <taxon>Actinomycetota</taxon>
        <taxon>Actinomycetes</taxon>
        <taxon>Micrococcales</taxon>
        <taxon>Micrococcaceae</taxon>
        <taxon>Arthrobacter</taxon>
    </lineage>
</organism>
<dbReference type="InterPro" id="IPR029510">
    <property type="entry name" value="Ald_DH_CS_GLU"/>
</dbReference>
<evidence type="ECO:0000313" key="6">
    <source>
        <dbReference type="EMBL" id="XCH13935.1"/>
    </source>
</evidence>
<dbReference type="CDD" id="cd07103">
    <property type="entry name" value="ALDH_F5_SSADH_GabD"/>
    <property type="match status" value="1"/>
</dbReference>
<comment type="similarity">
    <text evidence="1 4">Belongs to the aldehyde dehydrogenase family.</text>
</comment>
<dbReference type="InterPro" id="IPR016163">
    <property type="entry name" value="Ald_DH_C"/>
</dbReference>
<name>A0AAU8EWY5_9MICC</name>
<geneLocation type="plasmid" evidence="6">
    <name>unnamed</name>
</geneLocation>
<evidence type="ECO:0000259" key="5">
    <source>
        <dbReference type="Pfam" id="PF00171"/>
    </source>
</evidence>
<sequence length="486" mass="50957">MNPLATSTLPRTDLYIGGAWVPATAGRTVPVINPATGEAFAAVADASVQDGLAALDAAVAAQGAWAATPARDRADILFRTYEGILGRRDEFARLIVDEMGKPWAEAQTEVDYGAGFFRWFAESAGRLHSEGQYGVEPGGQYRIAVSKRPVGPSLLITPWNFPLAMGARKIAPALAAGCTTVLKPAVQTPLTSLLLAQVLQEAGTPAGVVNVVVTGNSRGVVAAIMTDPRVRKVSFTGSTQVGQTLLSQAAENVMNTSMELGGNAPLIVFNDADLDKALEGAMLAKLRNGGQSCVAANRIYVQSGIADEFIARFTERMAASTTGEGHDPATTLGPLIDDKQRATVHELVTDAVAKGATCLAGGKPINGDGYFYPATVLTNIPADADIRTEEIFGPVAAIYTFDTEDEAIHEANNTPYGLASYVFTENLSRALRVADALDAGMTGINRGLVSNPAAPFGGTNQSGLHREGGTEGLEAYQETKYTGIQI</sequence>
<feature type="domain" description="Aldehyde dehydrogenase" evidence="5">
    <location>
        <begin position="20"/>
        <end position="481"/>
    </location>
</feature>
<dbReference type="FunFam" id="3.40.309.10:FF:000004">
    <property type="entry name" value="Succinate-semialdehyde dehydrogenase I"/>
    <property type="match status" value="1"/>
</dbReference>
<evidence type="ECO:0000256" key="2">
    <source>
        <dbReference type="ARBA" id="ARBA00023002"/>
    </source>
</evidence>
<dbReference type="InterPro" id="IPR015590">
    <property type="entry name" value="Aldehyde_DH_dom"/>
</dbReference>
<dbReference type="InterPro" id="IPR050740">
    <property type="entry name" value="Aldehyde_DH_Superfamily"/>
</dbReference>
<evidence type="ECO:0000256" key="4">
    <source>
        <dbReference type="RuleBase" id="RU003345"/>
    </source>
</evidence>
<protein>
    <submittedName>
        <fullName evidence="6">NAD-dependent succinate-semialdehyde dehydrogenase</fullName>
        <ecNumber evidence="6">1.2.1.-</ecNumber>
    </submittedName>
</protein>
<dbReference type="InterPro" id="IPR016160">
    <property type="entry name" value="Ald_DH_CS_CYS"/>
</dbReference>
<dbReference type="SUPFAM" id="SSF53720">
    <property type="entry name" value="ALDH-like"/>
    <property type="match status" value="1"/>
</dbReference>
<keyword evidence="6" id="KW-0614">Plasmid</keyword>
<dbReference type="PANTHER" id="PTHR43353:SF5">
    <property type="entry name" value="SUCCINATE-SEMIALDEHYDE DEHYDROGENASE, MITOCHONDRIAL"/>
    <property type="match status" value="1"/>
</dbReference>
<accession>A0AAU8EWY5</accession>
<feature type="active site" evidence="3">
    <location>
        <position position="259"/>
    </location>
</feature>
<dbReference type="Gene3D" id="3.40.605.10">
    <property type="entry name" value="Aldehyde Dehydrogenase, Chain A, domain 1"/>
    <property type="match status" value="1"/>
</dbReference>
<proteinExistence type="inferred from homology"/>
<reference evidence="6" key="1">
    <citation type="submission" date="2024-06" db="EMBL/GenBank/DDBJ databases">
        <title>Biodegradation of dimethachlon by Arthrobacter sp. K5: mechanistic insights and ecological implications.</title>
        <authorList>
            <person name="Hu S."/>
            <person name="Lu P."/>
        </authorList>
    </citation>
    <scope>NUCLEOTIDE SEQUENCE</scope>
    <source>
        <strain evidence="6">K5</strain>
        <plasmid evidence="6">unnamed</plasmid>
    </source>
</reference>
<dbReference type="InterPro" id="IPR016162">
    <property type="entry name" value="Ald_DH_N"/>
</dbReference>
<dbReference type="GO" id="GO:0004777">
    <property type="term" value="F:succinate-semialdehyde dehydrogenase (NAD+) activity"/>
    <property type="evidence" value="ECO:0007669"/>
    <property type="project" value="TreeGrafter"/>
</dbReference>
<dbReference type="AlphaFoldDB" id="A0AAU8EWY5"/>
<dbReference type="PROSITE" id="PS00687">
    <property type="entry name" value="ALDEHYDE_DEHYDR_GLU"/>
    <property type="match status" value="1"/>
</dbReference>
<dbReference type="EMBL" id="CP159280">
    <property type="protein sequence ID" value="XCH13935.1"/>
    <property type="molecule type" value="Genomic_DNA"/>
</dbReference>
<dbReference type="Gene3D" id="3.40.309.10">
    <property type="entry name" value="Aldehyde Dehydrogenase, Chain A, domain 2"/>
    <property type="match status" value="1"/>
</dbReference>
<keyword evidence="2 4" id="KW-0560">Oxidoreductase</keyword>
<dbReference type="FunFam" id="3.40.605.10:FF:000007">
    <property type="entry name" value="NAD/NADP-dependent betaine aldehyde dehydrogenase"/>
    <property type="match status" value="1"/>
</dbReference>
<evidence type="ECO:0000256" key="1">
    <source>
        <dbReference type="ARBA" id="ARBA00009986"/>
    </source>
</evidence>
<evidence type="ECO:0000256" key="3">
    <source>
        <dbReference type="PROSITE-ProRule" id="PRU10007"/>
    </source>
</evidence>
<dbReference type="PANTHER" id="PTHR43353">
    <property type="entry name" value="SUCCINATE-SEMIALDEHYDE DEHYDROGENASE, MITOCHONDRIAL"/>
    <property type="match status" value="1"/>
</dbReference>
<gene>
    <name evidence="6" type="ORF">ABRP34_22795</name>
</gene>
<dbReference type="GO" id="GO:0009450">
    <property type="term" value="P:gamma-aminobutyric acid catabolic process"/>
    <property type="evidence" value="ECO:0007669"/>
    <property type="project" value="TreeGrafter"/>
</dbReference>
<dbReference type="EC" id="1.2.1.-" evidence="6"/>
<dbReference type="InterPro" id="IPR016161">
    <property type="entry name" value="Ald_DH/histidinol_DH"/>
</dbReference>
<dbReference type="RefSeq" id="WP_353713616.1">
    <property type="nucleotide sequence ID" value="NZ_CP159280.1"/>
</dbReference>